<dbReference type="GeneID" id="40100614"/>
<organism evidence="1 3">
    <name type="scientific">Yersinia phage fHe-Yen9-04</name>
    <dbReference type="NCBI Taxonomy" id="2052742"/>
    <lineage>
        <taxon>Viruses</taxon>
        <taxon>Duplodnaviria</taxon>
        <taxon>Heunggongvirae</taxon>
        <taxon>Uroviricota</taxon>
        <taxon>Caudoviricetes</taxon>
        <taxon>Eneladusvirus</taxon>
        <taxon>Eneladusvirus Yen904</taxon>
    </lineage>
</organism>
<dbReference type="Proteomes" id="UP000240931">
    <property type="component" value="Segment"/>
</dbReference>
<dbReference type="EMBL" id="LR596615">
    <property type="protein sequence ID" value="VUE36242.1"/>
    <property type="molecule type" value="Genomic_DNA"/>
</dbReference>
<keyword evidence="3" id="KW-1185">Reference proteome</keyword>
<reference evidence="2 4" key="3">
    <citation type="submission" date="2019-06" db="EMBL/GenBank/DDBJ databases">
        <authorList>
            <person name="Bower L."/>
            <person name="Leinonen R."/>
        </authorList>
    </citation>
    <scope>NUCLEOTIDE SEQUENCE [LARGE SCALE GENOMIC DNA]</scope>
</reference>
<evidence type="ECO:0000313" key="4">
    <source>
        <dbReference type="Proteomes" id="UP000317227"/>
    </source>
</evidence>
<evidence type="ECO:0000313" key="3">
    <source>
        <dbReference type="Proteomes" id="UP000240931"/>
    </source>
</evidence>
<dbReference type="RefSeq" id="YP_009623806.1">
    <property type="nucleotide sequence ID" value="NC_042116.1"/>
</dbReference>
<dbReference type="EMBL" id="LT960551">
    <property type="protein sequence ID" value="SOK58473.1"/>
    <property type="molecule type" value="Genomic_DNA"/>
</dbReference>
<accession>A0A2C9CXC7</accession>
<evidence type="ECO:0000313" key="1">
    <source>
        <dbReference type="EMBL" id="SOK58473.1"/>
    </source>
</evidence>
<dbReference type="KEGG" id="vg:40100614"/>
<name>A0A2C9CXC7_9CAUD</name>
<protein>
    <submittedName>
        <fullName evidence="1">Uncharacterized protein</fullName>
    </submittedName>
</protein>
<gene>
    <name evidence="1" type="primary">g196</name>
</gene>
<reference evidence="3" key="2">
    <citation type="submission" date="2017-10" db="EMBL/GenBank/DDBJ databases">
        <authorList>
            <person name="Skurnik M."/>
        </authorList>
    </citation>
    <scope>NUCLEOTIDE SEQUENCE [LARGE SCALE GENOMIC DNA]</scope>
</reference>
<reference evidence="1" key="1">
    <citation type="submission" date="2017-10" db="EMBL/GenBank/DDBJ databases">
        <authorList>
            <person name="Banno H."/>
            <person name="Chua N.-H."/>
        </authorList>
    </citation>
    <scope>NUCLEOTIDE SEQUENCE [LARGE SCALE GENOMIC DNA]</scope>
</reference>
<sequence>MGLLDKYGIELKSMEEIVEPQVSYRFICMVSNLDISLYVNKIDIKFINGKTHITIVLREIDKDSNFNKILKYSKNTKGEVITIQMLDKNNELSNECIINNFKITEISLTDLDYSKATSVSVSFTCVGDYHNITE</sequence>
<dbReference type="Proteomes" id="UP000317227">
    <property type="component" value="Segment"/>
</dbReference>
<proteinExistence type="predicted"/>
<evidence type="ECO:0000313" key="2">
    <source>
        <dbReference type="EMBL" id="VUE36242.1"/>
    </source>
</evidence>